<dbReference type="InterPro" id="IPR036885">
    <property type="entry name" value="SWIB_MDM2_dom_sf"/>
</dbReference>
<dbReference type="Pfam" id="PF02201">
    <property type="entry name" value="SWIB"/>
    <property type="match status" value="1"/>
</dbReference>
<gene>
    <name evidence="2" type="ORF">ZOSMA_117G00140</name>
</gene>
<dbReference type="PANTHER" id="PTHR13844">
    <property type="entry name" value="SWI/SNF-RELATED MATRIX-ASSOCIATED ACTIN-DEPENDENT REGULATOR OF CHROMATIN SUBFAMILY D"/>
    <property type="match status" value="1"/>
</dbReference>
<dbReference type="GO" id="GO:0005634">
    <property type="term" value="C:nucleus"/>
    <property type="evidence" value="ECO:0000318"/>
    <property type="project" value="GO_Central"/>
</dbReference>
<proteinExistence type="predicted"/>
<dbReference type="AlphaFoldDB" id="A0A0K9Q1N1"/>
<dbReference type="SMART" id="SM00151">
    <property type="entry name" value="SWIB"/>
    <property type="match status" value="1"/>
</dbReference>
<name>A0A0K9Q1N1_ZOSMR</name>
<evidence type="ECO:0000313" key="2">
    <source>
        <dbReference type="EMBL" id="KMZ75196.1"/>
    </source>
</evidence>
<sequence>MVFVRKMVGESPKKLSSLIDIANIPSSTLRDFLGKSQISCLGCFISVWGYIKTNNLQDPRNKNVVNCDDKLKSILLGKSQVQLAELPRLIKLHFPKKPKLRN</sequence>
<reference evidence="3" key="1">
    <citation type="journal article" date="2016" name="Nature">
        <title>The genome of the seagrass Zostera marina reveals angiosperm adaptation to the sea.</title>
        <authorList>
            <person name="Olsen J.L."/>
            <person name="Rouze P."/>
            <person name="Verhelst B."/>
            <person name="Lin Y.-C."/>
            <person name="Bayer T."/>
            <person name="Collen J."/>
            <person name="Dattolo E."/>
            <person name="De Paoli E."/>
            <person name="Dittami S."/>
            <person name="Maumus F."/>
            <person name="Michel G."/>
            <person name="Kersting A."/>
            <person name="Lauritano C."/>
            <person name="Lohaus R."/>
            <person name="Toepel M."/>
            <person name="Tonon T."/>
            <person name="Vanneste K."/>
            <person name="Amirebrahimi M."/>
            <person name="Brakel J."/>
            <person name="Bostroem C."/>
            <person name="Chovatia M."/>
            <person name="Grimwood J."/>
            <person name="Jenkins J.W."/>
            <person name="Jueterbock A."/>
            <person name="Mraz A."/>
            <person name="Stam W.T."/>
            <person name="Tice H."/>
            <person name="Bornberg-Bauer E."/>
            <person name="Green P.J."/>
            <person name="Pearson G.A."/>
            <person name="Procaccini G."/>
            <person name="Duarte C.M."/>
            <person name="Schmutz J."/>
            <person name="Reusch T.B.H."/>
            <person name="Van de Peer Y."/>
        </authorList>
    </citation>
    <scope>NUCLEOTIDE SEQUENCE [LARGE SCALE GENOMIC DNA]</scope>
    <source>
        <strain evidence="3">cv. Finnish</strain>
    </source>
</reference>
<organism evidence="2 3">
    <name type="scientific">Zostera marina</name>
    <name type="common">Eelgrass</name>
    <dbReference type="NCBI Taxonomy" id="29655"/>
    <lineage>
        <taxon>Eukaryota</taxon>
        <taxon>Viridiplantae</taxon>
        <taxon>Streptophyta</taxon>
        <taxon>Embryophyta</taxon>
        <taxon>Tracheophyta</taxon>
        <taxon>Spermatophyta</taxon>
        <taxon>Magnoliopsida</taxon>
        <taxon>Liliopsida</taxon>
        <taxon>Zosteraceae</taxon>
        <taxon>Zostera</taxon>
    </lineage>
</organism>
<comment type="caution">
    <text evidence="2">The sequence shown here is derived from an EMBL/GenBank/DDBJ whole genome shotgun (WGS) entry which is preliminary data.</text>
</comment>
<dbReference type="CDD" id="cd10567">
    <property type="entry name" value="SWIB-MDM2_like"/>
    <property type="match status" value="1"/>
</dbReference>
<feature type="domain" description="DM2" evidence="1">
    <location>
        <begin position="18"/>
        <end position="96"/>
    </location>
</feature>
<dbReference type="SUPFAM" id="SSF47592">
    <property type="entry name" value="SWIB/MDM2 domain"/>
    <property type="match status" value="1"/>
</dbReference>
<dbReference type="OrthoDB" id="10251073at2759"/>
<dbReference type="PROSITE" id="PS51925">
    <property type="entry name" value="SWIB_MDM2"/>
    <property type="match status" value="1"/>
</dbReference>
<dbReference type="Proteomes" id="UP000036987">
    <property type="component" value="Unassembled WGS sequence"/>
</dbReference>
<evidence type="ECO:0000313" key="3">
    <source>
        <dbReference type="Proteomes" id="UP000036987"/>
    </source>
</evidence>
<dbReference type="InterPro" id="IPR019835">
    <property type="entry name" value="SWIB_domain"/>
</dbReference>
<evidence type="ECO:0000259" key="1">
    <source>
        <dbReference type="PROSITE" id="PS51925"/>
    </source>
</evidence>
<dbReference type="Gene3D" id="1.10.245.10">
    <property type="entry name" value="SWIB/MDM2 domain"/>
    <property type="match status" value="1"/>
</dbReference>
<dbReference type="InterPro" id="IPR003121">
    <property type="entry name" value="SWIB_MDM2_domain"/>
</dbReference>
<protein>
    <submittedName>
        <fullName evidence="2">SWIB/MDM2 domain superfamily protein</fullName>
    </submittedName>
</protein>
<keyword evidence="3" id="KW-1185">Reference proteome</keyword>
<accession>A0A0K9Q1N1</accession>
<dbReference type="STRING" id="29655.A0A0K9Q1N1"/>
<dbReference type="OMA" id="KVMTDNP"/>
<dbReference type="EMBL" id="LFYR01000192">
    <property type="protein sequence ID" value="KMZ75196.1"/>
    <property type="molecule type" value="Genomic_DNA"/>
</dbReference>